<evidence type="ECO:0000256" key="3">
    <source>
        <dbReference type="ARBA" id="ARBA00023125"/>
    </source>
</evidence>
<dbReference type="Gene3D" id="1.10.357.10">
    <property type="entry name" value="Tetracycline Repressor, domain 2"/>
    <property type="match status" value="1"/>
</dbReference>
<dbReference type="PRINTS" id="PR00455">
    <property type="entry name" value="HTHTETR"/>
</dbReference>
<dbReference type="PANTHER" id="PTHR30055">
    <property type="entry name" value="HTH-TYPE TRANSCRIPTIONAL REGULATOR RUTR"/>
    <property type="match status" value="1"/>
</dbReference>
<dbReference type="Pfam" id="PF02909">
    <property type="entry name" value="TetR_C_1"/>
    <property type="match status" value="1"/>
</dbReference>
<dbReference type="GO" id="GO:0046677">
    <property type="term" value="P:response to antibiotic"/>
    <property type="evidence" value="ECO:0007669"/>
    <property type="project" value="InterPro"/>
</dbReference>
<keyword evidence="8" id="KW-1185">Reference proteome</keyword>
<keyword evidence="1" id="KW-0678">Repressor</keyword>
<feature type="domain" description="HTH tetR-type" evidence="6">
    <location>
        <begin position="10"/>
        <end position="70"/>
    </location>
</feature>
<keyword evidence="3 5" id="KW-0238">DNA-binding</keyword>
<dbReference type="InterPro" id="IPR036271">
    <property type="entry name" value="Tet_transcr_reg_TetR-rel_C_sf"/>
</dbReference>
<evidence type="ECO:0000256" key="4">
    <source>
        <dbReference type="ARBA" id="ARBA00023163"/>
    </source>
</evidence>
<comment type="caution">
    <text evidence="7">The sequence shown here is derived from an EMBL/GenBank/DDBJ whole genome shotgun (WGS) entry which is preliminary data.</text>
</comment>
<dbReference type="InterPro" id="IPR003012">
    <property type="entry name" value="Tet_transcr_reg_TetR"/>
</dbReference>
<evidence type="ECO:0000256" key="5">
    <source>
        <dbReference type="PROSITE-ProRule" id="PRU00335"/>
    </source>
</evidence>
<protein>
    <submittedName>
        <fullName evidence="7">TetR family transcriptional regulator</fullName>
    </submittedName>
</protein>
<keyword evidence="4" id="KW-0804">Transcription</keyword>
<evidence type="ECO:0000256" key="1">
    <source>
        <dbReference type="ARBA" id="ARBA00022491"/>
    </source>
</evidence>
<dbReference type="GO" id="GO:0003700">
    <property type="term" value="F:DNA-binding transcription factor activity"/>
    <property type="evidence" value="ECO:0007669"/>
    <property type="project" value="TreeGrafter"/>
</dbReference>
<evidence type="ECO:0000313" key="8">
    <source>
        <dbReference type="Proteomes" id="UP000295172"/>
    </source>
</evidence>
<dbReference type="AlphaFoldDB" id="A0A4V2YG63"/>
<dbReference type="EMBL" id="SMKR01000051">
    <property type="protein sequence ID" value="TDD25897.1"/>
    <property type="molecule type" value="Genomic_DNA"/>
</dbReference>
<feature type="DNA-binding region" description="H-T-H motif" evidence="5">
    <location>
        <begin position="33"/>
        <end position="52"/>
    </location>
</feature>
<dbReference type="InterPro" id="IPR004111">
    <property type="entry name" value="Repressor_TetR_C"/>
</dbReference>
<dbReference type="InterPro" id="IPR009057">
    <property type="entry name" value="Homeodomain-like_sf"/>
</dbReference>
<keyword evidence="2" id="KW-0805">Transcription regulation</keyword>
<evidence type="ECO:0000256" key="2">
    <source>
        <dbReference type="ARBA" id="ARBA00023015"/>
    </source>
</evidence>
<dbReference type="PANTHER" id="PTHR30055:SF234">
    <property type="entry name" value="HTH-TYPE TRANSCRIPTIONAL REGULATOR BETI"/>
    <property type="match status" value="1"/>
</dbReference>
<sequence>MPGRPGHSVGLTRATILRAALALADREGLKALSMRRLGAELGVEAMTIYHHLPNKDALLDGLVEQLVAQIAPPTFEAVSWQEGLRDYARGLRSTLLAHPNVVPLVASRPAVTAQNLRVMEAALETMRAAGLHPADALDVLYAVTGFVVGHVVTAADGDPVDQFEALDPATFPLLAEAVSRSAPRGTEARFDFALDALLSGLGPDALD</sequence>
<evidence type="ECO:0000313" key="7">
    <source>
        <dbReference type="EMBL" id="TDD25897.1"/>
    </source>
</evidence>
<proteinExistence type="predicted"/>
<dbReference type="SUPFAM" id="SSF46689">
    <property type="entry name" value="Homeodomain-like"/>
    <property type="match status" value="1"/>
</dbReference>
<dbReference type="PRINTS" id="PR00400">
    <property type="entry name" value="TETREPRESSOR"/>
</dbReference>
<dbReference type="Pfam" id="PF00440">
    <property type="entry name" value="TetR_N"/>
    <property type="match status" value="1"/>
</dbReference>
<dbReference type="RefSeq" id="WP_132320106.1">
    <property type="nucleotide sequence ID" value="NZ_SMKR01000051.1"/>
</dbReference>
<organism evidence="7 8">
    <name type="scientific">Kribbella turkmenica</name>
    <dbReference type="NCBI Taxonomy" id="2530375"/>
    <lineage>
        <taxon>Bacteria</taxon>
        <taxon>Bacillati</taxon>
        <taxon>Actinomycetota</taxon>
        <taxon>Actinomycetes</taxon>
        <taxon>Propionibacteriales</taxon>
        <taxon>Kribbellaceae</taxon>
        <taxon>Kribbella</taxon>
    </lineage>
</organism>
<dbReference type="SUPFAM" id="SSF48498">
    <property type="entry name" value="Tetracyclin repressor-like, C-terminal domain"/>
    <property type="match status" value="1"/>
</dbReference>
<name>A0A4V2YG63_9ACTN</name>
<gene>
    <name evidence="7" type="ORF">E1218_14100</name>
</gene>
<dbReference type="Proteomes" id="UP000295172">
    <property type="component" value="Unassembled WGS sequence"/>
</dbReference>
<reference evidence="7 8" key="1">
    <citation type="submission" date="2019-02" db="EMBL/GenBank/DDBJ databases">
        <title>Draft genome sequences of novel Actinobacteria.</title>
        <authorList>
            <person name="Sahin N."/>
            <person name="Ay H."/>
            <person name="Saygin H."/>
        </authorList>
    </citation>
    <scope>NUCLEOTIDE SEQUENCE [LARGE SCALE GENOMIC DNA]</scope>
    <source>
        <strain evidence="7 8">16K104</strain>
    </source>
</reference>
<evidence type="ECO:0000259" key="6">
    <source>
        <dbReference type="PROSITE" id="PS50977"/>
    </source>
</evidence>
<dbReference type="PROSITE" id="PS50977">
    <property type="entry name" value="HTH_TETR_2"/>
    <property type="match status" value="1"/>
</dbReference>
<dbReference type="InterPro" id="IPR001647">
    <property type="entry name" value="HTH_TetR"/>
</dbReference>
<dbReference type="GO" id="GO:0045892">
    <property type="term" value="P:negative regulation of DNA-templated transcription"/>
    <property type="evidence" value="ECO:0007669"/>
    <property type="project" value="InterPro"/>
</dbReference>
<dbReference type="OrthoDB" id="2570341at2"/>
<accession>A0A4V2YG63</accession>
<dbReference type="GO" id="GO:0000976">
    <property type="term" value="F:transcription cis-regulatory region binding"/>
    <property type="evidence" value="ECO:0007669"/>
    <property type="project" value="TreeGrafter"/>
</dbReference>
<dbReference type="InterPro" id="IPR050109">
    <property type="entry name" value="HTH-type_TetR-like_transc_reg"/>
</dbReference>